<evidence type="ECO:0000256" key="8">
    <source>
        <dbReference type="ARBA" id="ARBA00060765"/>
    </source>
</evidence>
<dbReference type="InterPro" id="IPR001158">
    <property type="entry name" value="DIX"/>
</dbReference>
<dbReference type="GO" id="GO:0005829">
    <property type="term" value="C:cytosol"/>
    <property type="evidence" value="ECO:0007669"/>
    <property type="project" value="TreeGrafter"/>
</dbReference>
<dbReference type="CDD" id="cd21213">
    <property type="entry name" value="CH_DIXDC1"/>
    <property type="match status" value="1"/>
</dbReference>
<comment type="similarity">
    <text evidence="8">Belongs to the DIXDC1 family.</text>
</comment>
<sequence length="677" mass="75809">MSSASGGEGSESSHSWNEWQQQLQAYVAWVNSQLKKRAGTKLVKDLSLDMIDGTAFAHLISIVGGEEVAGIHSYPTTIIEMKENNDRIIHFMRSKRIRMHQTTSKDIVEGNFKVIMRLILALAAHYKPTSVKHTPTKRRNMVEMAQGAVTALAHAKQRASFTSVKPCKPRLPEGKFSGARLLGSGSDLSDQAKRSDREDDRASSEDSHYASTFASPLSSSTGSPLGYRRGSFPKSKSEQVLSGGGTESAIVADAPTSSGSVISLEPAWQSLLEDHEHIGEDLASTRQVLLSLQNLLLTGHYEKLHKSDPDGLSSGDESDNCLPAEGSNAEERLDVMKSRLQLSEENSRDLRAEVLKMRAEIFELQGQKRGLQARLEHHEDAMLKMKAELLRVGFASQGLQNEKQELEDKVTDKQREIDDLRKELINRDRNLDELLASVQLEQHEKAATTRSLRSQIQELHERLRRVSEKEASLTNHVGQQDKQMTKLEARILQSVGHQRSGPSSILSNHSAESDELQLVRKSLQSLKTSFAGDDPSHRTIDTLEQSITSLMERLDLNNERFRNSHSLRIEDQPPLRRNYTSSPSSSYPSVDDEMPCTKVLYFTDRTVTPYMCTIPKRLGDITLGDLRQALDKHGRCRFHFKALDPEFGTVKEELCNDEDIVPGWEGRIVAWLEEDGL</sequence>
<feature type="domain" description="DIX" evidence="13">
    <location>
        <begin position="594"/>
        <end position="676"/>
    </location>
</feature>
<evidence type="ECO:0000259" key="12">
    <source>
        <dbReference type="PROSITE" id="PS50021"/>
    </source>
</evidence>
<feature type="region of interest" description="Disordered" evidence="11">
    <location>
        <begin position="565"/>
        <end position="590"/>
    </location>
</feature>
<dbReference type="AlphaFoldDB" id="A0A7I8V944"/>
<evidence type="ECO:0000259" key="13">
    <source>
        <dbReference type="PROSITE" id="PS50841"/>
    </source>
</evidence>
<dbReference type="Proteomes" id="UP000549394">
    <property type="component" value="Unassembled WGS sequence"/>
</dbReference>
<keyword evidence="7 10" id="KW-0175">Coiled coil</keyword>
<dbReference type="GO" id="GO:0005925">
    <property type="term" value="C:focal adhesion"/>
    <property type="evidence" value="ECO:0007669"/>
    <property type="project" value="UniProtKB-SubCell"/>
</dbReference>
<dbReference type="SUPFAM" id="SSF54236">
    <property type="entry name" value="Ubiquitin-like"/>
    <property type="match status" value="1"/>
</dbReference>
<dbReference type="FunFam" id="2.40.240.130:FF:000003">
    <property type="entry name" value="Dixin isoform 1"/>
    <property type="match status" value="1"/>
</dbReference>
<keyword evidence="15" id="KW-1185">Reference proteome</keyword>
<keyword evidence="3" id="KW-0217">Developmental protein</keyword>
<dbReference type="Pfam" id="PF00778">
    <property type="entry name" value="DIX"/>
    <property type="match status" value="1"/>
</dbReference>
<dbReference type="PROSITE" id="PS50021">
    <property type="entry name" value="CH"/>
    <property type="match status" value="1"/>
</dbReference>
<dbReference type="InterPro" id="IPR029071">
    <property type="entry name" value="Ubiquitin-like_domsf"/>
</dbReference>
<dbReference type="InterPro" id="IPR038207">
    <property type="entry name" value="DIX_dom_sf"/>
</dbReference>
<comment type="subcellular location">
    <subcellularLocation>
        <location evidence="1">Cell junction</location>
        <location evidence="1">Focal adhesion</location>
    </subcellularLocation>
    <subcellularLocation>
        <location evidence="2">Cytoplasm</location>
    </subcellularLocation>
</comment>
<dbReference type="PANTHER" id="PTHR10878">
    <property type="entry name" value="SEGMENT POLARITY PROTEIN DISHEVELLED"/>
    <property type="match status" value="1"/>
</dbReference>
<feature type="compositionally biased region" description="Low complexity" evidence="11">
    <location>
        <begin position="209"/>
        <end position="227"/>
    </location>
</feature>
<proteinExistence type="inferred from homology"/>
<evidence type="ECO:0000256" key="9">
    <source>
        <dbReference type="PROSITE-ProRule" id="PRU00069"/>
    </source>
</evidence>
<evidence type="ECO:0000256" key="11">
    <source>
        <dbReference type="SAM" id="MobiDB-lite"/>
    </source>
</evidence>
<organism evidence="14 15">
    <name type="scientific">Dimorphilus gyrociliatus</name>
    <dbReference type="NCBI Taxonomy" id="2664684"/>
    <lineage>
        <taxon>Eukaryota</taxon>
        <taxon>Metazoa</taxon>
        <taxon>Spiralia</taxon>
        <taxon>Lophotrochozoa</taxon>
        <taxon>Annelida</taxon>
        <taxon>Polychaeta</taxon>
        <taxon>Polychaeta incertae sedis</taxon>
        <taxon>Dinophilidae</taxon>
        <taxon>Dimorphilus</taxon>
    </lineage>
</organism>
<evidence type="ECO:0000256" key="6">
    <source>
        <dbReference type="ARBA" id="ARBA00022949"/>
    </source>
</evidence>
<dbReference type="InterPro" id="IPR036872">
    <property type="entry name" value="CH_dom_sf"/>
</dbReference>
<dbReference type="InterPro" id="IPR015506">
    <property type="entry name" value="Dsh/Dvl-rel"/>
</dbReference>
<feature type="domain" description="Calponin-homology (CH)" evidence="12">
    <location>
        <begin position="20"/>
        <end position="127"/>
    </location>
</feature>
<evidence type="ECO:0000256" key="7">
    <source>
        <dbReference type="ARBA" id="ARBA00023054"/>
    </source>
</evidence>
<keyword evidence="4" id="KW-0963">Cytoplasm</keyword>
<feature type="compositionally biased region" description="Basic and acidic residues" evidence="11">
    <location>
        <begin position="190"/>
        <end position="208"/>
    </location>
</feature>
<keyword evidence="5 9" id="KW-0879">Wnt signaling pathway</keyword>
<feature type="compositionally biased region" description="Basic and acidic residues" evidence="11">
    <location>
        <begin position="565"/>
        <end position="574"/>
    </location>
</feature>
<protein>
    <submittedName>
        <fullName evidence="14">DgyrCDS2067</fullName>
    </submittedName>
</protein>
<reference evidence="14 15" key="1">
    <citation type="submission" date="2020-08" db="EMBL/GenBank/DDBJ databases">
        <authorList>
            <person name="Hejnol A."/>
        </authorList>
    </citation>
    <scope>NUCLEOTIDE SEQUENCE [LARGE SCALE GENOMIC DNA]</scope>
</reference>
<evidence type="ECO:0000256" key="5">
    <source>
        <dbReference type="ARBA" id="ARBA00022687"/>
    </source>
</evidence>
<keyword evidence="6" id="KW-0965">Cell junction</keyword>
<dbReference type="SUPFAM" id="SSF47576">
    <property type="entry name" value="Calponin-homology domain, CH-domain"/>
    <property type="match status" value="1"/>
</dbReference>
<name>A0A7I8V944_9ANNE</name>
<dbReference type="Gene3D" id="1.10.418.10">
    <property type="entry name" value="Calponin-like domain"/>
    <property type="match status" value="1"/>
</dbReference>
<evidence type="ECO:0000313" key="14">
    <source>
        <dbReference type="EMBL" id="CAD5112856.1"/>
    </source>
</evidence>
<comment type="caution">
    <text evidence="14">The sequence shown here is derived from an EMBL/GenBank/DDBJ whole genome shotgun (WGS) entry which is preliminary data.</text>
</comment>
<gene>
    <name evidence="14" type="ORF">DGYR_LOCUS1925</name>
</gene>
<accession>A0A7I8V944</accession>
<dbReference type="GO" id="GO:0060070">
    <property type="term" value="P:canonical Wnt signaling pathway"/>
    <property type="evidence" value="ECO:0007669"/>
    <property type="project" value="TreeGrafter"/>
</dbReference>
<evidence type="ECO:0000256" key="1">
    <source>
        <dbReference type="ARBA" id="ARBA00004246"/>
    </source>
</evidence>
<evidence type="ECO:0000256" key="2">
    <source>
        <dbReference type="ARBA" id="ARBA00004496"/>
    </source>
</evidence>
<feature type="coiled-coil region" evidence="10">
    <location>
        <begin position="333"/>
        <end position="476"/>
    </location>
</feature>
<dbReference type="PANTHER" id="PTHR10878:SF22">
    <property type="entry name" value="DIXIN"/>
    <property type="match status" value="1"/>
</dbReference>
<dbReference type="EMBL" id="CAJFCJ010000003">
    <property type="protein sequence ID" value="CAD5112856.1"/>
    <property type="molecule type" value="Genomic_DNA"/>
</dbReference>
<evidence type="ECO:0000256" key="10">
    <source>
        <dbReference type="SAM" id="Coils"/>
    </source>
</evidence>
<feature type="region of interest" description="Disordered" evidence="11">
    <location>
        <begin position="307"/>
        <end position="329"/>
    </location>
</feature>
<evidence type="ECO:0000256" key="3">
    <source>
        <dbReference type="ARBA" id="ARBA00022473"/>
    </source>
</evidence>
<dbReference type="SMART" id="SM00021">
    <property type="entry name" value="DAX"/>
    <property type="match status" value="1"/>
</dbReference>
<dbReference type="Pfam" id="PF00307">
    <property type="entry name" value="CH"/>
    <property type="match status" value="1"/>
</dbReference>
<evidence type="ECO:0000313" key="15">
    <source>
        <dbReference type="Proteomes" id="UP000549394"/>
    </source>
</evidence>
<dbReference type="OrthoDB" id="30551at2759"/>
<evidence type="ECO:0000256" key="4">
    <source>
        <dbReference type="ARBA" id="ARBA00022490"/>
    </source>
</evidence>
<dbReference type="InterPro" id="IPR001715">
    <property type="entry name" value="CH_dom"/>
</dbReference>
<dbReference type="Gene3D" id="2.40.240.130">
    <property type="match status" value="1"/>
</dbReference>
<dbReference type="PROSITE" id="PS50841">
    <property type="entry name" value="DIX"/>
    <property type="match status" value="1"/>
</dbReference>
<feature type="region of interest" description="Disordered" evidence="11">
    <location>
        <begin position="161"/>
        <end position="244"/>
    </location>
</feature>